<protein>
    <submittedName>
        <fullName evidence="2">Nuclear transport factor 2 family protein</fullName>
    </submittedName>
</protein>
<accession>A0ABT8KP23</accession>
<reference evidence="2" key="1">
    <citation type="submission" date="2023-06" db="EMBL/GenBank/DDBJ databases">
        <title>Genomic of Parafulvivirga corallium.</title>
        <authorList>
            <person name="Wang G."/>
        </authorList>
    </citation>
    <scope>NUCLEOTIDE SEQUENCE</scope>
    <source>
        <strain evidence="2">BMA10</strain>
    </source>
</reference>
<evidence type="ECO:0000313" key="3">
    <source>
        <dbReference type="Proteomes" id="UP001172082"/>
    </source>
</evidence>
<keyword evidence="3" id="KW-1185">Reference proteome</keyword>
<dbReference type="SUPFAM" id="SSF54427">
    <property type="entry name" value="NTF2-like"/>
    <property type="match status" value="1"/>
</dbReference>
<dbReference type="InterPro" id="IPR032710">
    <property type="entry name" value="NTF2-like_dom_sf"/>
</dbReference>
<organism evidence="2 3">
    <name type="scientific">Splendidivirga corallicola</name>
    <dbReference type="NCBI Taxonomy" id="3051826"/>
    <lineage>
        <taxon>Bacteria</taxon>
        <taxon>Pseudomonadati</taxon>
        <taxon>Bacteroidota</taxon>
        <taxon>Cytophagia</taxon>
        <taxon>Cytophagales</taxon>
        <taxon>Splendidivirgaceae</taxon>
        <taxon>Splendidivirga</taxon>
    </lineage>
</organism>
<evidence type="ECO:0000256" key="1">
    <source>
        <dbReference type="SAM" id="SignalP"/>
    </source>
</evidence>
<name>A0ABT8KP23_9BACT</name>
<feature type="chain" id="PRO_5046823706" evidence="1">
    <location>
        <begin position="20"/>
        <end position="163"/>
    </location>
</feature>
<sequence length="163" mass="18476">MKKILYTFCLLSFSGYALAFSSTTPPQDDLPEEEVMKVIDQLFDGMRAGDSAMVHATFDESVRMLTIGSRNGQPVMREGSLERFLTAVGTPHDAIWDEKIWDEEVKIDRNMATVWVKYAFFLGTEFSHCGVNSFQLFKGTDGWKIINLSDTRSKTNCEMPPDK</sequence>
<dbReference type="Gene3D" id="3.10.450.50">
    <property type="match status" value="1"/>
</dbReference>
<comment type="caution">
    <text evidence="2">The sequence shown here is derived from an EMBL/GenBank/DDBJ whole genome shotgun (WGS) entry which is preliminary data.</text>
</comment>
<dbReference type="Proteomes" id="UP001172082">
    <property type="component" value="Unassembled WGS sequence"/>
</dbReference>
<proteinExistence type="predicted"/>
<dbReference type="RefSeq" id="WP_346751810.1">
    <property type="nucleotide sequence ID" value="NZ_JAUJEA010000003.1"/>
</dbReference>
<dbReference type="EMBL" id="JAUJEA010000003">
    <property type="protein sequence ID" value="MDN5201782.1"/>
    <property type="molecule type" value="Genomic_DNA"/>
</dbReference>
<keyword evidence="1" id="KW-0732">Signal</keyword>
<gene>
    <name evidence="2" type="ORF">QQ008_10425</name>
</gene>
<evidence type="ECO:0000313" key="2">
    <source>
        <dbReference type="EMBL" id="MDN5201782.1"/>
    </source>
</evidence>
<feature type="signal peptide" evidence="1">
    <location>
        <begin position="1"/>
        <end position="19"/>
    </location>
</feature>